<evidence type="ECO:0000313" key="3">
    <source>
        <dbReference type="Proteomes" id="UP001201217"/>
    </source>
</evidence>
<name>A0ABS9E7C7_9HYPH</name>
<dbReference type="Pfam" id="PF01841">
    <property type="entry name" value="Transglut_core"/>
    <property type="match status" value="1"/>
</dbReference>
<dbReference type="SMART" id="SM00460">
    <property type="entry name" value="TGc"/>
    <property type="match status" value="1"/>
</dbReference>
<dbReference type="Pfam" id="PF08379">
    <property type="entry name" value="Bact_transglu_N"/>
    <property type="match status" value="1"/>
</dbReference>
<accession>A0ABS9E7C7</accession>
<gene>
    <name evidence="2" type="ORF">L1I42_02480</name>
</gene>
<sequence length="265" mass="29158">MQLQISHTTHYQYDKPVDYALQRVHLRPMNMDIQEVNSWALEIDGGRIEASYKDHYGNHSDLISTDPGVRTLAITATGIVTTRDTSGIVGKIYGRAPLWHFLQTTSFTVAGPKIRALSKIVKQSDDHLSGLHALSSAILESVPYKLGETDTKSKAEEVMGIGSGVCQDHAHIFIAAARAAGLPARYVSGYLMMNDRIDQDASHAWAEVHLEELGWVGFDVSNAISPDEKYVRIAVGRDTRDAAPIKGMRLGDSDETMIVSLQVQQ</sequence>
<dbReference type="Proteomes" id="UP001201217">
    <property type="component" value="Unassembled WGS sequence"/>
</dbReference>
<keyword evidence="3" id="KW-1185">Reference proteome</keyword>
<dbReference type="InterPro" id="IPR002931">
    <property type="entry name" value="Transglutaminase-like"/>
</dbReference>
<reference evidence="2 3" key="1">
    <citation type="submission" date="2022-01" db="EMBL/GenBank/DDBJ databases">
        <title>Maritalea mediterranea sp. nov., isolated from marine plastic residues from the Malva-rosa beach (Valencia, Spain).</title>
        <authorList>
            <person name="Vidal-Verdu A."/>
            <person name="Molina-Menor E."/>
            <person name="Pascual J."/>
            <person name="Pereto J."/>
            <person name="Porcar M."/>
        </authorList>
    </citation>
    <scope>NUCLEOTIDE SEQUENCE [LARGE SCALE GENOMIC DNA]</scope>
    <source>
        <strain evidence="2 3">P4.10X</strain>
    </source>
</reference>
<feature type="domain" description="Transglutaminase-like" evidence="1">
    <location>
        <begin position="158"/>
        <end position="222"/>
    </location>
</feature>
<evidence type="ECO:0000313" key="2">
    <source>
        <dbReference type="EMBL" id="MCF4097351.1"/>
    </source>
</evidence>
<dbReference type="RefSeq" id="WP_236112919.1">
    <property type="nucleotide sequence ID" value="NZ_JAKGTI010000001.1"/>
</dbReference>
<dbReference type="PANTHER" id="PTHR33490">
    <property type="entry name" value="BLR5614 PROTEIN-RELATED"/>
    <property type="match status" value="1"/>
</dbReference>
<dbReference type="InterPro" id="IPR038765">
    <property type="entry name" value="Papain-like_cys_pep_sf"/>
</dbReference>
<dbReference type="SUPFAM" id="SSF54001">
    <property type="entry name" value="Cysteine proteinases"/>
    <property type="match status" value="1"/>
</dbReference>
<dbReference type="InterPro" id="IPR013589">
    <property type="entry name" value="Bac_transglu_N"/>
</dbReference>
<dbReference type="EMBL" id="JAKGTI010000001">
    <property type="protein sequence ID" value="MCF4097351.1"/>
    <property type="molecule type" value="Genomic_DNA"/>
</dbReference>
<organism evidence="2 3">
    <name type="scientific">Maritalea mediterranea</name>
    <dbReference type="NCBI Taxonomy" id="2909667"/>
    <lineage>
        <taxon>Bacteria</taxon>
        <taxon>Pseudomonadati</taxon>
        <taxon>Pseudomonadota</taxon>
        <taxon>Alphaproteobacteria</taxon>
        <taxon>Hyphomicrobiales</taxon>
        <taxon>Devosiaceae</taxon>
        <taxon>Maritalea</taxon>
    </lineage>
</organism>
<dbReference type="Gene3D" id="3.10.620.30">
    <property type="match status" value="1"/>
</dbReference>
<comment type="caution">
    <text evidence="2">The sequence shown here is derived from an EMBL/GenBank/DDBJ whole genome shotgun (WGS) entry which is preliminary data.</text>
</comment>
<proteinExistence type="predicted"/>
<evidence type="ECO:0000259" key="1">
    <source>
        <dbReference type="SMART" id="SM00460"/>
    </source>
</evidence>
<dbReference type="PANTHER" id="PTHR33490:SF6">
    <property type="entry name" value="SLL1049 PROTEIN"/>
    <property type="match status" value="1"/>
</dbReference>
<protein>
    <submittedName>
        <fullName evidence="2">Transglutaminase family protein</fullName>
    </submittedName>
</protein>